<protein>
    <recommendedName>
        <fullName evidence="2">SPRY domain-containing protein</fullName>
    </recommendedName>
</protein>
<name>R7SEP5_CONPW</name>
<dbReference type="KEGG" id="cput:CONPUDRAFT_140427"/>
<dbReference type="SUPFAM" id="SSF49899">
    <property type="entry name" value="Concanavalin A-like lectins/glucanases"/>
    <property type="match status" value="1"/>
</dbReference>
<dbReference type="InterPro" id="IPR003877">
    <property type="entry name" value="SPRY_dom"/>
</dbReference>
<dbReference type="InterPro" id="IPR043136">
    <property type="entry name" value="B30.2/SPRY_sf"/>
</dbReference>
<dbReference type="OMA" id="YLPRNEY"/>
<dbReference type="AlphaFoldDB" id="R7SEP5"/>
<dbReference type="EMBL" id="JH711591">
    <property type="protein sequence ID" value="EIW74648.1"/>
    <property type="molecule type" value="Genomic_DNA"/>
</dbReference>
<dbReference type="eggNOG" id="KOG1477">
    <property type="taxonomic scope" value="Eukaryota"/>
</dbReference>
<dbReference type="OrthoDB" id="258495at2759"/>
<dbReference type="RefSeq" id="XP_007775245.1">
    <property type="nucleotide sequence ID" value="XM_007777055.1"/>
</dbReference>
<dbReference type="GeneID" id="19201513"/>
<sequence length="239" mass="26553">MWGLDYPNEHAQTSFRGFIRNPNAEGEGRSVTHVRSFHDAEDPERDFCLLGNIPLLAGKYDASGKKGVYYEVKVIRMTKGLNGIVAVGFACKPYPLWRLPGWNRLSAGFHLDDLRVFYEDPTGGHDYCNTPSTQNMTLHEGDVVGCGIRHPGRLFFTHNGRRLGDVTAYPAVFMPPREHDVYAAVGVEGECELEVNFGADMFVWKEGNEEAWSPVGHVGGRMEEGGGMNGEQLPTYSLV</sequence>
<feature type="region of interest" description="Disordered" evidence="1">
    <location>
        <begin position="220"/>
        <end position="239"/>
    </location>
</feature>
<evidence type="ECO:0000313" key="3">
    <source>
        <dbReference type="EMBL" id="EIW74648.1"/>
    </source>
</evidence>
<keyword evidence="4" id="KW-1185">Reference proteome</keyword>
<gene>
    <name evidence="3" type="ORF">CONPUDRAFT_140427</name>
</gene>
<proteinExistence type="predicted"/>
<feature type="domain" description="SPRY" evidence="2">
    <location>
        <begin position="65"/>
        <end position="201"/>
    </location>
</feature>
<dbReference type="Pfam" id="PF00622">
    <property type="entry name" value="SPRY"/>
    <property type="match status" value="1"/>
</dbReference>
<organism evidence="3 4">
    <name type="scientific">Coniophora puteana (strain RWD-64-598)</name>
    <name type="common">Brown rot fungus</name>
    <dbReference type="NCBI Taxonomy" id="741705"/>
    <lineage>
        <taxon>Eukaryota</taxon>
        <taxon>Fungi</taxon>
        <taxon>Dikarya</taxon>
        <taxon>Basidiomycota</taxon>
        <taxon>Agaricomycotina</taxon>
        <taxon>Agaricomycetes</taxon>
        <taxon>Agaricomycetidae</taxon>
        <taxon>Boletales</taxon>
        <taxon>Coniophorineae</taxon>
        <taxon>Coniophoraceae</taxon>
        <taxon>Coniophora</taxon>
    </lineage>
</organism>
<evidence type="ECO:0000256" key="1">
    <source>
        <dbReference type="SAM" id="MobiDB-lite"/>
    </source>
</evidence>
<dbReference type="Proteomes" id="UP000053558">
    <property type="component" value="Unassembled WGS sequence"/>
</dbReference>
<evidence type="ECO:0000313" key="4">
    <source>
        <dbReference type="Proteomes" id="UP000053558"/>
    </source>
</evidence>
<dbReference type="Gene3D" id="2.60.120.920">
    <property type="match status" value="1"/>
</dbReference>
<reference evidence="4" key="1">
    <citation type="journal article" date="2012" name="Science">
        <title>The Paleozoic origin of enzymatic lignin decomposition reconstructed from 31 fungal genomes.</title>
        <authorList>
            <person name="Floudas D."/>
            <person name="Binder M."/>
            <person name="Riley R."/>
            <person name="Barry K."/>
            <person name="Blanchette R.A."/>
            <person name="Henrissat B."/>
            <person name="Martinez A.T."/>
            <person name="Otillar R."/>
            <person name="Spatafora J.W."/>
            <person name="Yadav J.S."/>
            <person name="Aerts A."/>
            <person name="Benoit I."/>
            <person name="Boyd A."/>
            <person name="Carlson A."/>
            <person name="Copeland A."/>
            <person name="Coutinho P.M."/>
            <person name="de Vries R.P."/>
            <person name="Ferreira P."/>
            <person name="Findley K."/>
            <person name="Foster B."/>
            <person name="Gaskell J."/>
            <person name="Glotzer D."/>
            <person name="Gorecki P."/>
            <person name="Heitman J."/>
            <person name="Hesse C."/>
            <person name="Hori C."/>
            <person name="Igarashi K."/>
            <person name="Jurgens J.A."/>
            <person name="Kallen N."/>
            <person name="Kersten P."/>
            <person name="Kohler A."/>
            <person name="Kuees U."/>
            <person name="Kumar T.K.A."/>
            <person name="Kuo A."/>
            <person name="LaButti K."/>
            <person name="Larrondo L.F."/>
            <person name="Lindquist E."/>
            <person name="Ling A."/>
            <person name="Lombard V."/>
            <person name="Lucas S."/>
            <person name="Lundell T."/>
            <person name="Martin R."/>
            <person name="McLaughlin D.J."/>
            <person name="Morgenstern I."/>
            <person name="Morin E."/>
            <person name="Murat C."/>
            <person name="Nagy L.G."/>
            <person name="Nolan M."/>
            <person name="Ohm R.A."/>
            <person name="Patyshakuliyeva A."/>
            <person name="Rokas A."/>
            <person name="Ruiz-Duenas F.J."/>
            <person name="Sabat G."/>
            <person name="Salamov A."/>
            <person name="Samejima M."/>
            <person name="Schmutz J."/>
            <person name="Slot J.C."/>
            <person name="St John F."/>
            <person name="Stenlid J."/>
            <person name="Sun H."/>
            <person name="Sun S."/>
            <person name="Syed K."/>
            <person name="Tsang A."/>
            <person name="Wiebenga A."/>
            <person name="Young D."/>
            <person name="Pisabarro A."/>
            <person name="Eastwood D.C."/>
            <person name="Martin F."/>
            <person name="Cullen D."/>
            <person name="Grigoriev I.V."/>
            <person name="Hibbett D.S."/>
        </authorList>
    </citation>
    <scope>NUCLEOTIDE SEQUENCE [LARGE SCALE GENOMIC DNA]</scope>
    <source>
        <strain evidence="4">RWD-64-598 SS2</strain>
    </source>
</reference>
<dbReference type="InterPro" id="IPR013320">
    <property type="entry name" value="ConA-like_dom_sf"/>
</dbReference>
<dbReference type="SMART" id="SM00449">
    <property type="entry name" value="SPRY"/>
    <property type="match status" value="1"/>
</dbReference>
<evidence type="ECO:0000259" key="2">
    <source>
        <dbReference type="SMART" id="SM00449"/>
    </source>
</evidence>
<accession>R7SEP5</accession>